<dbReference type="InterPro" id="IPR029039">
    <property type="entry name" value="Flavoprotein-like_sf"/>
</dbReference>
<evidence type="ECO:0000256" key="5">
    <source>
        <dbReference type="ARBA" id="ARBA00038292"/>
    </source>
</evidence>
<comment type="cofactor">
    <cofactor evidence="2">
        <name>[4Fe-4S] cluster</name>
        <dbReference type="ChEBI" id="CHEBI:49883"/>
    </cofactor>
</comment>
<evidence type="ECO:0000256" key="2">
    <source>
        <dbReference type="ARBA" id="ARBA00001966"/>
    </source>
</evidence>
<evidence type="ECO:0000259" key="6">
    <source>
        <dbReference type="Pfam" id="PF03358"/>
    </source>
</evidence>
<evidence type="ECO:0000256" key="4">
    <source>
        <dbReference type="ARBA" id="ARBA00022643"/>
    </source>
</evidence>
<evidence type="ECO:0000256" key="3">
    <source>
        <dbReference type="ARBA" id="ARBA00022630"/>
    </source>
</evidence>
<evidence type="ECO:0000256" key="1">
    <source>
        <dbReference type="ARBA" id="ARBA00001917"/>
    </source>
</evidence>
<sequence length="167" mass="18595">MVNKILEGAKSEGAVIDSIFLSDYKIKECDGCHACWKGLGCAKCDDMNKFYEKIIDSDAIVFGTPVYWYGPTALMKGFIDRFVYFNCPENREKIRGKSAVVAIPFEEEDEKASVATVEIFEKSLGYLEMNLTDVLLAPGVGEKGAILEKKIILERAFNTGKMLARSL</sequence>
<dbReference type="GO" id="GO:0016491">
    <property type="term" value="F:oxidoreductase activity"/>
    <property type="evidence" value="ECO:0007669"/>
    <property type="project" value="InterPro"/>
</dbReference>
<dbReference type="Proteomes" id="UP000075578">
    <property type="component" value="Unassembled WGS sequence"/>
</dbReference>
<dbReference type="EMBL" id="LNGD01000010">
    <property type="protein sequence ID" value="KYC53710.1"/>
    <property type="molecule type" value="Genomic_DNA"/>
</dbReference>
<keyword evidence="3" id="KW-0285">Flavoprotein</keyword>
<gene>
    <name evidence="7" type="ORF">AMQ74_00329</name>
</gene>
<evidence type="ECO:0000313" key="7">
    <source>
        <dbReference type="EMBL" id="KYC53710.1"/>
    </source>
</evidence>
<dbReference type="SUPFAM" id="SSF52218">
    <property type="entry name" value="Flavoproteins"/>
    <property type="match status" value="1"/>
</dbReference>
<comment type="caution">
    <text evidence="7">The sequence shown here is derived from an EMBL/GenBank/DDBJ whole genome shotgun (WGS) entry which is preliminary data.</text>
</comment>
<dbReference type="Pfam" id="PF03358">
    <property type="entry name" value="FMN_red"/>
    <property type="match status" value="1"/>
</dbReference>
<dbReference type="AlphaFoldDB" id="A0A150J936"/>
<comment type="cofactor">
    <cofactor evidence="1">
        <name>FMN</name>
        <dbReference type="ChEBI" id="CHEBI:58210"/>
    </cofactor>
</comment>
<dbReference type="InterPro" id="IPR051796">
    <property type="entry name" value="ISF_SsuE-like"/>
</dbReference>
<dbReference type="InterPro" id="IPR005025">
    <property type="entry name" value="FMN_Rdtase-like_dom"/>
</dbReference>
<accession>A0A150J936</accession>
<dbReference type="PANTHER" id="PTHR43278">
    <property type="entry name" value="NAD(P)H-DEPENDENT FMN-CONTAINING OXIDOREDUCTASE YWQN-RELATED"/>
    <property type="match status" value="1"/>
</dbReference>
<feature type="domain" description="NADPH-dependent FMN reductase-like" evidence="6">
    <location>
        <begin position="2"/>
        <end position="102"/>
    </location>
</feature>
<protein>
    <submittedName>
        <fullName evidence="7">Iron-sulfur flavoprotein</fullName>
    </submittedName>
</protein>
<keyword evidence="4" id="KW-0288">FMN</keyword>
<proteinExistence type="inferred from homology"/>
<dbReference type="Gene3D" id="3.40.50.360">
    <property type="match status" value="1"/>
</dbReference>
<comment type="similarity">
    <text evidence="5">Belongs to the SsuE family. Isf subfamily.</text>
</comment>
<dbReference type="PANTHER" id="PTHR43278:SF2">
    <property type="entry name" value="IRON-SULFUR FLAVOPROTEIN"/>
    <property type="match status" value="1"/>
</dbReference>
<evidence type="ECO:0000313" key="8">
    <source>
        <dbReference type="Proteomes" id="UP000075578"/>
    </source>
</evidence>
<reference evidence="7 8" key="1">
    <citation type="journal article" date="2016" name="ISME J.">
        <title>Chasing the elusive Euryarchaeota class WSA2: genomes reveal a uniquely fastidious methyl-reducing methanogen.</title>
        <authorList>
            <person name="Nobu M.K."/>
            <person name="Narihiro T."/>
            <person name="Kuroda K."/>
            <person name="Mei R."/>
            <person name="Liu W.T."/>
        </authorList>
    </citation>
    <scope>NUCLEOTIDE SEQUENCE [LARGE SCALE GENOMIC DNA]</scope>
    <source>
        <strain evidence="7">U1lsi0528_Bin089</strain>
    </source>
</reference>
<name>A0A150J936_9EURY</name>
<organism evidence="7 8">
    <name type="scientific">Candidatus Methanofastidiosum methylothiophilum</name>
    <dbReference type="NCBI Taxonomy" id="1705564"/>
    <lineage>
        <taxon>Archaea</taxon>
        <taxon>Methanobacteriati</taxon>
        <taxon>Methanobacteriota</taxon>
        <taxon>Stenosarchaea group</taxon>
        <taxon>Candidatus Methanofastidiosia</taxon>
        <taxon>Candidatus Methanofastidiosales</taxon>
        <taxon>Candidatus Methanofastidiosaceae</taxon>
        <taxon>Candidatus Methanofastidiosum</taxon>
    </lineage>
</organism>